<gene>
    <name evidence="2" type="ORF">HHA04nite_32190</name>
</gene>
<evidence type="ECO:0008006" key="4">
    <source>
        <dbReference type="Google" id="ProtNLM"/>
    </source>
</evidence>
<keyword evidence="3" id="KW-1185">Reference proteome</keyword>
<evidence type="ECO:0000313" key="3">
    <source>
        <dbReference type="Proteomes" id="UP000321121"/>
    </source>
</evidence>
<feature type="region of interest" description="Disordered" evidence="1">
    <location>
        <begin position="26"/>
        <end position="45"/>
    </location>
</feature>
<evidence type="ECO:0000313" key="2">
    <source>
        <dbReference type="EMBL" id="GEK74675.1"/>
    </source>
</evidence>
<proteinExistence type="predicted"/>
<reference evidence="2 3" key="1">
    <citation type="submission" date="2019-07" db="EMBL/GenBank/DDBJ databases">
        <title>Whole genome shotgun sequence of Halomonas halophila NBRC 102604.</title>
        <authorList>
            <person name="Hosoyama A."/>
            <person name="Uohara A."/>
            <person name="Ohji S."/>
            <person name="Ichikawa N."/>
        </authorList>
    </citation>
    <scope>NUCLEOTIDE SEQUENCE [LARGE SCALE GENOMIC DNA]</scope>
    <source>
        <strain evidence="2 3">NBRC 102604</strain>
    </source>
</reference>
<protein>
    <recommendedName>
        <fullName evidence="4">Lipoprotein</fullName>
    </recommendedName>
</protein>
<sequence>MTAWQRGAWVASLVLGLALGMAGCGGGEDDKPPADERLGGVAQPDTDTEVEAAADEAAPEVEPFTDEVSVGIDARLRSDRRLLVEGTTNLPRSTRLQVLVERELSGVRWQARTAVEAGGGFAAGPFGPGSGLPDGGYRITVNMPAASVQPPAVRARLGEDGQHLRGPLVQASRHGLGQVISASQRFLVGSEPRHTTDQVKVIEVE</sequence>
<comment type="caution">
    <text evidence="2">The sequence shown here is derived from an EMBL/GenBank/DDBJ whole genome shotgun (WGS) entry which is preliminary data.</text>
</comment>
<organism evidence="2 3">
    <name type="scientific">Halomonas halophila</name>
    <dbReference type="NCBI Taxonomy" id="29573"/>
    <lineage>
        <taxon>Bacteria</taxon>
        <taxon>Pseudomonadati</taxon>
        <taxon>Pseudomonadota</taxon>
        <taxon>Gammaproteobacteria</taxon>
        <taxon>Oceanospirillales</taxon>
        <taxon>Halomonadaceae</taxon>
        <taxon>Halomonas</taxon>
    </lineage>
</organism>
<dbReference type="Proteomes" id="UP000321121">
    <property type="component" value="Unassembled WGS sequence"/>
</dbReference>
<feature type="compositionally biased region" description="Basic and acidic residues" evidence="1">
    <location>
        <begin position="28"/>
        <end position="38"/>
    </location>
</feature>
<dbReference type="PROSITE" id="PS51257">
    <property type="entry name" value="PROKAR_LIPOPROTEIN"/>
    <property type="match status" value="1"/>
</dbReference>
<accession>A0ABQ0U8D3</accession>
<evidence type="ECO:0000256" key="1">
    <source>
        <dbReference type="SAM" id="MobiDB-lite"/>
    </source>
</evidence>
<dbReference type="RefSeq" id="WP_181454235.1">
    <property type="nucleotide sequence ID" value="NZ_BJUS01000063.1"/>
</dbReference>
<dbReference type="EMBL" id="BJUS01000063">
    <property type="protein sequence ID" value="GEK74675.1"/>
    <property type="molecule type" value="Genomic_DNA"/>
</dbReference>
<name>A0ABQ0U8D3_9GAMM</name>